<accession>A0A094YRN9</accession>
<dbReference type="Proteomes" id="UP000029448">
    <property type="component" value="Unassembled WGS sequence"/>
</dbReference>
<gene>
    <name evidence="2" type="ORF">AtDm6_1689</name>
    <name evidence="1" type="ORF">ATR01nite_17740</name>
</gene>
<dbReference type="Proteomes" id="UP000321800">
    <property type="component" value="Unassembled WGS sequence"/>
</dbReference>
<dbReference type="RefSeq" id="WP_166443801.1">
    <property type="nucleotide sequence ID" value="NZ_VKJI01000055.1"/>
</dbReference>
<keyword evidence="3" id="KW-1185">Reference proteome</keyword>
<proteinExistence type="predicted"/>
<comment type="caution">
    <text evidence="2">The sequence shown here is derived from an EMBL/GenBank/DDBJ whole genome shotgun (WGS) entry which is preliminary data.</text>
</comment>
<dbReference type="AlphaFoldDB" id="A0A094YRN9"/>
<name>A0A094YRN9_9PROT</name>
<sequence>MGVHLSLFVCRRLCVKHVAAENVIFLIEGGWQSDKIAQNAQADGMESGRRTGTGG</sequence>
<reference evidence="1 4" key="2">
    <citation type="submission" date="2019-07" db="EMBL/GenBank/DDBJ databases">
        <title>Whole genome shotgun sequence of Acetobacter tropicalis NBRC 16470.</title>
        <authorList>
            <person name="Hosoyama A."/>
            <person name="Uohara A."/>
            <person name="Ohji S."/>
            <person name="Ichikawa N."/>
        </authorList>
    </citation>
    <scope>NUCLEOTIDE SEQUENCE [LARGE SCALE GENOMIC DNA]</scope>
    <source>
        <strain evidence="1 4">NBRC 16470</strain>
    </source>
</reference>
<evidence type="ECO:0000313" key="4">
    <source>
        <dbReference type="Proteomes" id="UP000321800"/>
    </source>
</evidence>
<dbReference type="PATRIC" id="fig|104102.7.peg.1669"/>
<reference evidence="2 3" key="1">
    <citation type="submission" date="2014-06" db="EMBL/GenBank/DDBJ databases">
        <title>Functional and comparative genomic analyses of the Drosophila gut microbiota identify candidate symbiosis factors.</title>
        <authorList>
            <person name="Newell P.D."/>
            <person name="Chaston J.M."/>
            <person name="Douglas A.E."/>
        </authorList>
    </citation>
    <scope>NUCLEOTIDE SEQUENCE [LARGE SCALE GENOMIC DNA]</scope>
    <source>
        <strain evidence="2 3">DmCS_006</strain>
    </source>
</reference>
<dbReference type="EMBL" id="BJVR01000015">
    <property type="protein sequence ID" value="GEL50699.1"/>
    <property type="molecule type" value="Genomic_DNA"/>
</dbReference>
<protein>
    <submittedName>
        <fullName evidence="2">Uncharacterized protein</fullName>
    </submittedName>
</protein>
<evidence type="ECO:0000313" key="3">
    <source>
        <dbReference type="Proteomes" id="UP000029448"/>
    </source>
</evidence>
<evidence type="ECO:0000313" key="2">
    <source>
        <dbReference type="EMBL" id="KGB23254.1"/>
    </source>
</evidence>
<dbReference type="EMBL" id="JOKM01000062">
    <property type="protein sequence ID" value="KGB23254.1"/>
    <property type="molecule type" value="Genomic_DNA"/>
</dbReference>
<evidence type="ECO:0000313" key="1">
    <source>
        <dbReference type="EMBL" id="GEL50699.1"/>
    </source>
</evidence>
<dbReference type="STRING" id="104102.AtDm6_1689"/>
<organism evidence="2 3">
    <name type="scientific">Acetobacter tropicalis</name>
    <dbReference type="NCBI Taxonomy" id="104102"/>
    <lineage>
        <taxon>Bacteria</taxon>
        <taxon>Pseudomonadati</taxon>
        <taxon>Pseudomonadota</taxon>
        <taxon>Alphaproteobacteria</taxon>
        <taxon>Acetobacterales</taxon>
        <taxon>Acetobacteraceae</taxon>
        <taxon>Acetobacter</taxon>
    </lineage>
</organism>